<dbReference type="Gene3D" id="3.40.50.2300">
    <property type="match status" value="1"/>
</dbReference>
<dbReference type="InterPro" id="IPR039420">
    <property type="entry name" value="WalR-like"/>
</dbReference>
<keyword evidence="3" id="KW-0902">Two-component regulatory system</keyword>
<evidence type="ECO:0000256" key="4">
    <source>
        <dbReference type="ARBA" id="ARBA00023015"/>
    </source>
</evidence>
<comment type="caution">
    <text evidence="12">The sequence shown here is derived from an EMBL/GenBank/DDBJ whole genome shotgun (WGS) entry which is preliminary data.</text>
</comment>
<protein>
    <recommendedName>
        <fullName evidence="1">Stage 0 sporulation protein A homolog</fullName>
    </recommendedName>
</protein>
<dbReference type="Gene3D" id="1.10.10.10">
    <property type="entry name" value="Winged helix-like DNA-binding domain superfamily/Winged helix DNA-binding domain"/>
    <property type="match status" value="1"/>
</dbReference>
<dbReference type="PROSITE" id="PS50110">
    <property type="entry name" value="RESPONSE_REGULATORY"/>
    <property type="match status" value="1"/>
</dbReference>
<dbReference type="InterPro" id="IPR001867">
    <property type="entry name" value="OmpR/PhoB-type_DNA-bd"/>
</dbReference>
<name>A0A3E3JZR8_9FIRM</name>
<reference evidence="12 13" key="1">
    <citation type="submission" date="2018-08" db="EMBL/GenBank/DDBJ databases">
        <title>A genome reference for cultivated species of the human gut microbiota.</title>
        <authorList>
            <person name="Zou Y."/>
            <person name="Xue W."/>
            <person name="Luo G."/>
        </authorList>
    </citation>
    <scope>NUCLEOTIDE SEQUENCE [LARGE SCALE GENOMIC DNA]</scope>
    <source>
        <strain evidence="12 13">AF37-2AT</strain>
    </source>
</reference>
<evidence type="ECO:0000313" key="13">
    <source>
        <dbReference type="Proteomes" id="UP000261080"/>
    </source>
</evidence>
<dbReference type="FunFam" id="1.10.10.10:FF:000018">
    <property type="entry name" value="DNA-binding response regulator ResD"/>
    <property type="match status" value="1"/>
</dbReference>
<dbReference type="GO" id="GO:0000156">
    <property type="term" value="F:phosphorelay response regulator activity"/>
    <property type="evidence" value="ECO:0007669"/>
    <property type="project" value="TreeGrafter"/>
</dbReference>
<comment type="function">
    <text evidence="7">May play the central regulatory role in sporulation. It may be an element of the effector pathway responsible for the activation of sporulation genes in response to nutritional stress. Spo0A may act in concert with spo0H (a sigma factor) to control the expression of some genes that are critical to the sporulation process.</text>
</comment>
<dbReference type="Gene3D" id="6.10.250.690">
    <property type="match status" value="1"/>
</dbReference>
<dbReference type="Pfam" id="PF00486">
    <property type="entry name" value="Trans_reg_C"/>
    <property type="match status" value="1"/>
</dbReference>
<dbReference type="OrthoDB" id="9802426at2"/>
<dbReference type="GO" id="GO:0032993">
    <property type="term" value="C:protein-DNA complex"/>
    <property type="evidence" value="ECO:0007669"/>
    <property type="project" value="TreeGrafter"/>
</dbReference>
<evidence type="ECO:0000256" key="6">
    <source>
        <dbReference type="ARBA" id="ARBA00023163"/>
    </source>
</evidence>
<dbReference type="SUPFAM" id="SSF46894">
    <property type="entry name" value="C-terminal effector domain of the bipartite response regulators"/>
    <property type="match status" value="1"/>
</dbReference>
<evidence type="ECO:0000259" key="11">
    <source>
        <dbReference type="PROSITE" id="PS51755"/>
    </source>
</evidence>
<proteinExistence type="predicted"/>
<keyword evidence="4" id="KW-0805">Transcription regulation</keyword>
<dbReference type="AlphaFoldDB" id="A0A3E3JZR8"/>
<sequence length="227" mass="25710">MIFCVEDDRNIRELVVYTLSSTGMEAEGFEDGEVFFKALAERLPELILLDIMLPGEDGLTILKKLKGNKKTKDIPVIMVTAKGTEYDKVSGLDAGADDYVTKPFGMMELVSRIKAVLRRTKKKEEAEVLKAGPITLNEKKHEVLVDGEHINLTLKEYEMLKRLIHNKGIVLTRDRLLEEIWGYDFDGETRTVDVHIRTLRQKLGSAGEVIETVRGVGYRITEDQEEA</sequence>
<keyword evidence="2 8" id="KW-0597">Phosphoprotein</keyword>
<feature type="domain" description="Response regulatory" evidence="10">
    <location>
        <begin position="1"/>
        <end position="117"/>
    </location>
</feature>
<organism evidence="12 13">
    <name type="scientific">Sellimonas intestinalis</name>
    <dbReference type="NCBI Taxonomy" id="1653434"/>
    <lineage>
        <taxon>Bacteria</taxon>
        <taxon>Bacillati</taxon>
        <taxon>Bacillota</taxon>
        <taxon>Clostridia</taxon>
        <taxon>Lachnospirales</taxon>
        <taxon>Lachnospiraceae</taxon>
        <taxon>Sellimonas</taxon>
    </lineage>
</organism>
<evidence type="ECO:0000256" key="3">
    <source>
        <dbReference type="ARBA" id="ARBA00023012"/>
    </source>
</evidence>
<evidence type="ECO:0000256" key="9">
    <source>
        <dbReference type="PROSITE-ProRule" id="PRU01091"/>
    </source>
</evidence>
<gene>
    <name evidence="12" type="ORF">DW016_13495</name>
</gene>
<evidence type="ECO:0000256" key="1">
    <source>
        <dbReference type="ARBA" id="ARBA00018672"/>
    </source>
</evidence>
<dbReference type="InterPro" id="IPR001789">
    <property type="entry name" value="Sig_transdc_resp-reg_receiver"/>
</dbReference>
<dbReference type="RefSeq" id="WP_024733359.1">
    <property type="nucleotide sequence ID" value="NZ_BAABYU010000001.1"/>
</dbReference>
<evidence type="ECO:0000256" key="2">
    <source>
        <dbReference type="ARBA" id="ARBA00022553"/>
    </source>
</evidence>
<evidence type="ECO:0000256" key="7">
    <source>
        <dbReference type="ARBA" id="ARBA00024867"/>
    </source>
</evidence>
<dbReference type="PANTHER" id="PTHR48111">
    <property type="entry name" value="REGULATOR OF RPOS"/>
    <property type="match status" value="1"/>
</dbReference>
<dbReference type="CDD" id="cd00383">
    <property type="entry name" value="trans_reg_C"/>
    <property type="match status" value="1"/>
</dbReference>
<evidence type="ECO:0000313" key="12">
    <source>
        <dbReference type="EMBL" id="RGE85150.1"/>
    </source>
</evidence>
<dbReference type="PANTHER" id="PTHR48111:SF21">
    <property type="entry name" value="DNA-BINDING DUAL MASTER TRANSCRIPTIONAL REGULATOR RPAA"/>
    <property type="match status" value="1"/>
</dbReference>
<keyword evidence="6" id="KW-0804">Transcription</keyword>
<dbReference type="PROSITE" id="PS51755">
    <property type="entry name" value="OMPR_PHOB"/>
    <property type="match status" value="1"/>
</dbReference>
<feature type="modified residue" description="4-aspartylphosphate" evidence="8">
    <location>
        <position position="50"/>
    </location>
</feature>
<evidence type="ECO:0000259" key="10">
    <source>
        <dbReference type="PROSITE" id="PS50110"/>
    </source>
</evidence>
<dbReference type="SUPFAM" id="SSF52172">
    <property type="entry name" value="CheY-like"/>
    <property type="match status" value="1"/>
</dbReference>
<dbReference type="InterPro" id="IPR016032">
    <property type="entry name" value="Sig_transdc_resp-reg_C-effctor"/>
</dbReference>
<feature type="DNA-binding region" description="OmpR/PhoB-type" evidence="9">
    <location>
        <begin position="126"/>
        <end position="222"/>
    </location>
</feature>
<dbReference type="GO" id="GO:0000976">
    <property type="term" value="F:transcription cis-regulatory region binding"/>
    <property type="evidence" value="ECO:0007669"/>
    <property type="project" value="TreeGrafter"/>
</dbReference>
<evidence type="ECO:0000256" key="8">
    <source>
        <dbReference type="PROSITE-ProRule" id="PRU00169"/>
    </source>
</evidence>
<dbReference type="GeneID" id="97193578"/>
<dbReference type="EMBL" id="QVLX01000009">
    <property type="protein sequence ID" value="RGE85150.1"/>
    <property type="molecule type" value="Genomic_DNA"/>
</dbReference>
<accession>A0A3E3JZR8</accession>
<dbReference type="SMART" id="SM00448">
    <property type="entry name" value="REC"/>
    <property type="match status" value="1"/>
</dbReference>
<dbReference type="GO" id="GO:0006355">
    <property type="term" value="P:regulation of DNA-templated transcription"/>
    <property type="evidence" value="ECO:0007669"/>
    <property type="project" value="InterPro"/>
</dbReference>
<dbReference type="SMART" id="SM00862">
    <property type="entry name" value="Trans_reg_C"/>
    <property type="match status" value="1"/>
</dbReference>
<evidence type="ECO:0000256" key="5">
    <source>
        <dbReference type="ARBA" id="ARBA00023125"/>
    </source>
</evidence>
<feature type="domain" description="OmpR/PhoB-type" evidence="11">
    <location>
        <begin position="126"/>
        <end position="222"/>
    </location>
</feature>
<keyword evidence="13" id="KW-1185">Reference proteome</keyword>
<dbReference type="Pfam" id="PF00072">
    <property type="entry name" value="Response_reg"/>
    <property type="match status" value="1"/>
</dbReference>
<dbReference type="InterPro" id="IPR011006">
    <property type="entry name" value="CheY-like_superfamily"/>
</dbReference>
<dbReference type="InterPro" id="IPR036388">
    <property type="entry name" value="WH-like_DNA-bd_sf"/>
</dbReference>
<dbReference type="Proteomes" id="UP000261080">
    <property type="component" value="Unassembled WGS sequence"/>
</dbReference>
<dbReference type="GO" id="GO:0005829">
    <property type="term" value="C:cytosol"/>
    <property type="evidence" value="ECO:0007669"/>
    <property type="project" value="TreeGrafter"/>
</dbReference>
<keyword evidence="5 9" id="KW-0238">DNA-binding</keyword>